<reference evidence="2" key="1">
    <citation type="submission" date="2022-06" db="EMBL/GenBank/DDBJ databases">
        <title>Uncovering the hologenomic basis of an extraordinary plant invasion.</title>
        <authorList>
            <person name="Bieker V.C."/>
            <person name="Martin M.D."/>
            <person name="Gilbert T."/>
            <person name="Hodgins K."/>
            <person name="Battlay P."/>
            <person name="Petersen B."/>
            <person name="Wilson J."/>
        </authorList>
    </citation>
    <scope>NUCLEOTIDE SEQUENCE</scope>
    <source>
        <strain evidence="2">AA19_3_7</strain>
        <tissue evidence="2">Leaf</tissue>
    </source>
</reference>
<dbReference type="InterPro" id="IPR000719">
    <property type="entry name" value="Prot_kinase_dom"/>
</dbReference>
<evidence type="ECO:0000313" key="2">
    <source>
        <dbReference type="EMBL" id="KAI7750130.1"/>
    </source>
</evidence>
<dbReference type="InterPro" id="IPR045272">
    <property type="entry name" value="ANXUR1/2-like"/>
</dbReference>
<dbReference type="SUPFAM" id="SSF56112">
    <property type="entry name" value="Protein kinase-like (PK-like)"/>
    <property type="match status" value="2"/>
</dbReference>
<name>A0AAD5GPA2_AMBAR</name>
<dbReference type="GO" id="GO:0009506">
    <property type="term" value="C:plasmodesma"/>
    <property type="evidence" value="ECO:0007669"/>
    <property type="project" value="TreeGrafter"/>
</dbReference>
<keyword evidence="3" id="KW-1185">Reference proteome</keyword>
<dbReference type="Proteomes" id="UP001206925">
    <property type="component" value="Unassembled WGS sequence"/>
</dbReference>
<dbReference type="PANTHER" id="PTHR27003:SF383">
    <property type="entry name" value="TYROSINE-PROTEIN KINASE, NON-RECEPTOR JAK_TYK2-RELATED"/>
    <property type="match status" value="1"/>
</dbReference>
<proteinExistence type="predicted"/>
<dbReference type="PROSITE" id="PS00109">
    <property type="entry name" value="PROTEIN_KINASE_TYR"/>
    <property type="match status" value="1"/>
</dbReference>
<sequence>MYFALHEFADLQIPLEDVLSATSNFADENILVHGGVGKLYRGQLKLRGQSIDIVARRLEGIYGQGEIELWTEISMLSSLKHKNLVSIIGFCYENDEKIIIYEHAGHGCLDQHLSDPALTWSQRLQICIGVAHALTYIHYDVVHGDIRSSNILIDKDWEAKVFGFGLSTKYPENWEHRFLFCHYFETSAYRDPVYTNTLGMTPKYDVYSFGVLLYNVLCGGKPLAIDYGVKGTLDDMIDPHLRKQIDTQCLTIFLKIAYSCLNRHCVQRPSMDDIVKALENVLELQRKPENLENSTHADEAISSNILTKENIERLKIPLSDIRSATNNFHHTSCIGSGGFGMVYKAELDHLDIQNISSSDWENNKELPKKRSVVAIKRIFNQEGEEGKNLRTHEVSTK</sequence>
<dbReference type="GO" id="GO:0005886">
    <property type="term" value="C:plasma membrane"/>
    <property type="evidence" value="ECO:0007669"/>
    <property type="project" value="TreeGrafter"/>
</dbReference>
<evidence type="ECO:0000313" key="3">
    <source>
        <dbReference type="Proteomes" id="UP001206925"/>
    </source>
</evidence>
<dbReference type="InterPro" id="IPR008266">
    <property type="entry name" value="Tyr_kinase_AS"/>
</dbReference>
<evidence type="ECO:0000259" key="1">
    <source>
        <dbReference type="PROSITE" id="PS50011"/>
    </source>
</evidence>
<gene>
    <name evidence="2" type="ORF">M8C21_010215</name>
</gene>
<dbReference type="EMBL" id="JAMZMK010006199">
    <property type="protein sequence ID" value="KAI7750130.1"/>
    <property type="molecule type" value="Genomic_DNA"/>
</dbReference>
<dbReference type="AlphaFoldDB" id="A0AAD5GPA2"/>
<dbReference type="GO" id="GO:0004714">
    <property type="term" value="F:transmembrane receptor protein tyrosine kinase activity"/>
    <property type="evidence" value="ECO:0007669"/>
    <property type="project" value="InterPro"/>
</dbReference>
<dbReference type="Gene3D" id="3.30.200.20">
    <property type="entry name" value="Phosphorylase Kinase, domain 1"/>
    <property type="match status" value="2"/>
</dbReference>
<feature type="domain" description="Protein kinase" evidence="1">
    <location>
        <begin position="25"/>
        <end position="282"/>
    </location>
</feature>
<dbReference type="PROSITE" id="PS50011">
    <property type="entry name" value="PROTEIN_KINASE_DOM"/>
    <property type="match status" value="1"/>
</dbReference>
<dbReference type="Gene3D" id="1.10.510.10">
    <property type="entry name" value="Transferase(Phosphotransferase) domain 1"/>
    <property type="match status" value="1"/>
</dbReference>
<protein>
    <recommendedName>
        <fullName evidence="1">Protein kinase domain-containing protein</fullName>
    </recommendedName>
</protein>
<dbReference type="InterPro" id="IPR001245">
    <property type="entry name" value="Ser-Thr/Tyr_kinase_cat_dom"/>
</dbReference>
<comment type="caution">
    <text evidence="2">The sequence shown here is derived from an EMBL/GenBank/DDBJ whole genome shotgun (WGS) entry which is preliminary data.</text>
</comment>
<dbReference type="GO" id="GO:0005524">
    <property type="term" value="F:ATP binding"/>
    <property type="evidence" value="ECO:0007669"/>
    <property type="project" value="InterPro"/>
</dbReference>
<dbReference type="PANTHER" id="PTHR27003">
    <property type="entry name" value="OS07G0166700 PROTEIN"/>
    <property type="match status" value="1"/>
</dbReference>
<dbReference type="Pfam" id="PF07714">
    <property type="entry name" value="PK_Tyr_Ser-Thr"/>
    <property type="match status" value="1"/>
</dbReference>
<dbReference type="InterPro" id="IPR011009">
    <property type="entry name" value="Kinase-like_dom_sf"/>
</dbReference>
<organism evidence="2 3">
    <name type="scientific">Ambrosia artemisiifolia</name>
    <name type="common">Common ragweed</name>
    <dbReference type="NCBI Taxonomy" id="4212"/>
    <lineage>
        <taxon>Eukaryota</taxon>
        <taxon>Viridiplantae</taxon>
        <taxon>Streptophyta</taxon>
        <taxon>Embryophyta</taxon>
        <taxon>Tracheophyta</taxon>
        <taxon>Spermatophyta</taxon>
        <taxon>Magnoliopsida</taxon>
        <taxon>eudicotyledons</taxon>
        <taxon>Gunneridae</taxon>
        <taxon>Pentapetalae</taxon>
        <taxon>asterids</taxon>
        <taxon>campanulids</taxon>
        <taxon>Asterales</taxon>
        <taxon>Asteraceae</taxon>
        <taxon>Asteroideae</taxon>
        <taxon>Heliantheae alliance</taxon>
        <taxon>Heliantheae</taxon>
        <taxon>Ambrosia</taxon>
    </lineage>
</organism>
<accession>A0AAD5GPA2</accession>